<proteinExistence type="predicted"/>
<evidence type="ECO:0000256" key="1">
    <source>
        <dbReference type="SAM" id="Phobius"/>
    </source>
</evidence>
<accession>A0A4Z0VXD1</accession>
<name>A0A4Z0VXD1_9BACT</name>
<sequence length="405" mass="48846">MFYNKIEEDFVAILDKIENNRIRSFIKQGIKKNWFIFYTNNLNHESLNNYTFIQTFLNNQEKLLPVFEKKIDELNMGNYDDEISSKDFFYFSLFFSIILMFSGQFYNNMYVNGEFENSEKIFFTDRFPNIKKHLLGISSINFLRTGSIFDPLMENKNNNWLINFWEIFSNQETYTHFKINVIDYLFRDFFFCSEPKSVSIFRENTLVNKPITHQQKNVLILIQKIINLNLFICSFDGNYLNNLESLENTYRYNLLTNILKYLKNYKNSVFFGSLKEANKSLQSFDKYDIYEKAYIFNDLKKLSDKLLNYNLSNVKDMYENYGKKTMYDPKIEILDMIGYYATKMYETYQKRVLKTYNIYNVGFKDDLLYLDFHFTYSFEDENIYEKLLENSINNLKNYGIIINQS</sequence>
<feature type="transmembrane region" description="Helical" evidence="1">
    <location>
        <begin position="88"/>
        <end position="106"/>
    </location>
</feature>
<evidence type="ECO:0000313" key="2">
    <source>
        <dbReference type="EMBL" id="TGG88661.1"/>
    </source>
</evidence>
<dbReference type="AlphaFoldDB" id="A0A4Z0VXD1"/>
<keyword evidence="1" id="KW-1133">Transmembrane helix</keyword>
<organism evidence="2 3">
    <name type="scientific">Geotoga petraea</name>
    <dbReference type="NCBI Taxonomy" id="28234"/>
    <lineage>
        <taxon>Bacteria</taxon>
        <taxon>Thermotogati</taxon>
        <taxon>Thermotogota</taxon>
        <taxon>Thermotogae</taxon>
        <taxon>Petrotogales</taxon>
        <taxon>Petrotogaceae</taxon>
        <taxon>Geotoga</taxon>
    </lineage>
</organism>
<keyword evidence="1" id="KW-0472">Membrane</keyword>
<dbReference type="RefSeq" id="WP_135402357.1">
    <property type="nucleotide sequence ID" value="NZ_SRME01000001.1"/>
</dbReference>
<reference evidence="2 3" key="1">
    <citation type="submission" date="2019-04" db="EMBL/GenBank/DDBJ databases">
        <title>Draft genome sequence data and analysis of a Fermenting Bacterium, Geotoga petraea strain HO-Geo1, isolated from heavy-oil petroleum reservoir in Russia.</title>
        <authorList>
            <person name="Grouzdev D.S."/>
            <person name="Semenova E.M."/>
            <person name="Sokolova D.S."/>
            <person name="Tourova T.P."/>
            <person name="Poltaraus A.B."/>
            <person name="Nazina T.N."/>
        </authorList>
    </citation>
    <scope>NUCLEOTIDE SEQUENCE [LARGE SCALE GENOMIC DNA]</scope>
    <source>
        <strain evidence="2 3">HO-Geo1</strain>
    </source>
</reference>
<keyword evidence="1" id="KW-0812">Transmembrane</keyword>
<comment type="caution">
    <text evidence="2">The sequence shown here is derived from an EMBL/GenBank/DDBJ whole genome shotgun (WGS) entry which is preliminary data.</text>
</comment>
<evidence type="ECO:0000313" key="3">
    <source>
        <dbReference type="Proteomes" id="UP000297288"/>
    </source>
</evidence>
<protein>
    <submittedName>
        <fullName evidence="2">Uncharacterized protein</fullName>
    </submittedName>
</protein>
<dbReference type="Proteomes" id="UP000297288">
    <property type="component" value="Unassembled WGS sequence"/>
</dbReference>
<gene>
    <name evidence="2" type="ORF">E4650_00195</name>
</gene>
<dbReference type="EMBL" id="SRME01000001">
    <property type="protein sequence ID" value="TGG88661.1"/>
    <property type="molecule type" value="Genomic_DNA"/>
</dbReference>